<evidence type="ECO:0000313" key="1">
    <source>
        <dbReference type="EMBL" id="SBQ48972.1"/>
    </source>
</evidence>
<protein>
    <submittedName>
        <fullName evidence="1">Uncharacterized protein</fullName>
    </submittedName>
</protein>
<feature type="non-terminal residue" evidence="1">
    <location>
        <position position="57"/>
    </location>
</feature>
<reference evidence="1" key="1">
    <citation type="submission" date="2016-05" db="EMBL/GenBank/DDBJ databases">
        <authorList>
            <person name="Lavstsen T."/>
            <person name="Jespersen J.S."/>
        </authorList>
    </citation>
    <scope>NUCLEOTIDE SEQUENCE</scope>
    <source>
        <tissue evidence="1">Brain</tissue>
    </source>
</reference>
<dbReference type="AlphaFoldDB" id="A0A1A8EQ26"/>
<gene>
    <name evidence="1" type="primary">Nfu_g_1_019961</name>
</gene>
<organism evidence="1">
    <name type="scientific">Nothobranchius korthausae</name>
    <dbReference type="NCBI Taxonomy" id="1143690"/>
    <lineage>
        <taxon>Eukaryota</taxon>
        <taxon>Metazoa</taxon>
        <taxon>Chordata</taxon>
        <taxon>Craniata</taxon>
        <taxon>Vertebrata</taxon>
        <taxon>Euteleostomi</taxon>
        <taxon>Actinopterygii</taxon>
        <taxon>Neopterygii</taxon>
        <taxon>Teleostei</taxon>
        <taxon>Neoteleostei</taxon>
        <taxon>Acanthomorphata</taxon>
        <taxon>Ovalentaria</taxon>
        <taxon>Atherinomorphae</taxon>
        <taxon>Cyprinodontiformes</taxon>
        <taxon>Nothobranchiidae</taxon>
        <taxon>Nothobranchius</taxon>
    </lineage>
</organism>
<proteinExistence type="predicted"/>
<reference evidence="1" key="2">
    <citation type="submission" date="2016-06" db="EMBL/GenBank/DDBJ databases">
        <title>The genome of a short-lived fish provides insights into sex chromosome evolution and the genetic control of aging.</title>
        <authorList>
            <person name="Reichwald K."/>
            <person name="Felder M."/>
            <person name="Petzold A."/>
            <person name="Koch P."/>
            <person name="Groth M."/>
            <person name="Platzer M."/>
        </authorList>
    </citation>
    <scope>NUCLEOTIDE SEQUENCE</scope>
    <source>
        <tissue evidence="1">Brain</tissue>
    </source>
</reference>
<sequence>AFTYSVCCVPAPPSRVFLFGSPHPGFTRSNLHTQSFIPPCCCRDSDLVWCFVFFFNG</sequence>
<accession>A0A1A8EQ26</accession>
<feature type="non-terminal residue" evidence="1">
    <location>
        <position position="1"/>
    </location>
</feature>
<name>A0A1A8EQ26_9TELE</name>
<dbReference type="EMBL" id="HAEB01002445">
    <property type="protein sequence ID" value="SBQ48972.1"/>
    <property type="molecule type" value="Transcribed_RNA"/>
</dbReference>